<gene>
    <name evidence="1" type="ORF">OSB04_000815</name>
</gene>
<keyword evidence="2" id="KW-1185">Reference proteome</keyword>
<comment type="caution">
    <text evidence="1">The sequence shown here is derived from an EMBL/GenBank/DDBJ whole genome shotgun (WGS) entry which is preliminary data.</text>
</comment>
<sequence>MQINDTEELRLVKDLEETKSKVKKLESKLSEVPGGHEILRELREIKAEIAWMRRVEEMKARYEKARDDVIKKIWRLQDIKLLADYPRYPEFDELPGGAEYSPLRGTDGHWWLDNVDEM</sequence>
<dbReference type="Proteomes" id="UP001172457">
    <property type="component" value="Chromosome 1"/>
</dbReference>
<protein>
    <submittedName>
        <fullName evidence="1">Uncharacterized protein</fullName>
    </submittedName>
</protein>
<dbReference type="AlphaFoldDB" id="A0AA38TRM3"/>
<name>A0AA38TRM3_9ASTR</name>
<evidence type="ECO:0000313" key="2">
    <source>
        <dbReference type="Proteomes" id="UP001172457"/>
    </source>
</evidence>
<organism evidence="1 2">
    <name type="scientific">Centaurea solstitialis</name>
    <name type="common">yellow star-thistle</name>
    <dbReference type="NCBI Taxonomy" id="347529"/>
    <lineage>
        <taxon>Eukaryota</taxon>
        <taxon>Viridiplantae</taxon>
        <taxon>Streptophyta</taxon>
        <taxon>Embryophyta</taxon>
        <taxon>Tracheophyta</taxon>
        <taxon>Spermatophyta</taxon>
        <taxon>Magnoliopsida</taxon>
        <taxon>eudicotyledons</taxon>
        <taxon>Gunneridae</taxon>
        <taxon>Pentapetalae</taxon>
        <taxon>asterids</taxon>
        <taxon>campanulids</taxon>
        <taxon>Asterales</taxon>
        <taxon>Asteraceae</taxon>
        <taxon>Carduoideae</taxon>
        <taxon>Cardueae</taxon>
        <taxon>Centaureinae</taxon>
        <taxon>Centaurea</taxon>
    </lineage>
</organism>
<proteinExistence type="predicted"/>
<evidence type="ECO:0000313" key="1">
    <source>
        <dbReference type="EMBL" id="KAJ9564849.1"/>
    </source>
</evidence>
<dbReference type="EMBL" id="JARYMX010000001">
    <property type="protein sequence ID" value="KAJ9564849.1"/>
    <property type="molecule type" value="Genomic_DNA"/>
</dbReference>
<reference evidence="1" key="1">
    <citation type="submission" date="2023-03" db="EMBL/GenBank/DDBJ databases">
        <title>Chromosome-scale reference genome and RAD-based genetic map of yellow starthistle (Centaurea solstitialis) reveal putative structural variation and QTLs associated with invader traits.</title>
        <authorList>
            <person name="Reatini B."/>
            <person name="Cang F.A."/>
            <person name="Jiang Q."/>
            <person name="Mckibben M.T.W."/>
            <person name="Barker M.S."/>
            <person name="Rieseberg L.H."/>
            <person name="Dlugosch K.M."/>
        </authorList>
    </citation>
    <scope>NUCLEOTIDE SEQUENCE</scope>
    <source>
        <strain evidence="1">CAN-66</strain>
        <tissue evidence="1">Leaf</tissue>
    </source>
</reference>
<accession>A0AA38TRM3</accession>